<keyword evidence="2" id="KW-0812">Transmembrane</keyword>
<sequence length="220" mass="23215">MEPTTLTDQPDPLPPVPPELRAPAGARLGVLLGVLLVISAALAGAVVLARTHDQPRPVPAAEPIAGTLALRPDLVRDARWPFRENGGFAHPDAGDVDVSGPPLDYERIANPSAGSPGTALSLVEEFYRRAASDPAGATELLAPELLDGHRERLSATWSTAEAVRLLRAGVEPDGAVRTEVEVTYPRGERVRMQQVLRVATGAVPQIVGAELRSARHLPAG</sequence>
<accession>A0ABW2LH39</accession>
<dbReference type="Proteomes" id="UP001596504">
    <property type="component" value="Unassembled WGS sequence"/>
</dbReference>
<proteinExistence type="predicted"/>
<name>A0ABW2LH39_9PSEU</name>
<evidence type="ECO:0000256" key="2">
    <source>
        <dbReference type="SAM" id="Phobius"/>
    </source>
</evidence>
<dbReference type="EMBL" id="JBHTCJ010000004">
    <property type="protein sequence ID" value="MFC7341817.1"/>
    <property type="molecule type" value="Genomic_DNA"/>
</dbReference>
<evidence type="ECO:0000313" key="3">
    <source>
        <dbReference type="EMBL" id="MFC7341817.1"/>
    </source>
</evidence>
<evidence type="ECO:0000313" key="4">
    <source>
        <dbReference type="Proteomes" id="UP001596504"/>
    </source>
</evidence>
<organism evidence="3 4">
    <name type="scientific">Saccharopolyspora griseoalba</name>
    <dbReference type="NCBI Taxonomy" id="1431848"/>
    <lineage>
        <taxon>Bacteria</taxon>
        <taxon>Bacillati</taxon>
        <taxon>Actinomycetota</taxon>
        <taxon>Actinomycetes</taxon>
        <taxon>Pseudonocardiales</taxon>
        <taxon>Pseudonocardiaceae</taxon>
        <taxon>Saccharopolyspora</taxon>
    </lineage>
</organism>
<comment type="caution">
    <text evidence="3">The sequence shown here is derived from an EMBL/GenBank/DDBJ whole genome shotgun (WGS) entry which is preliminary data.</text>
</comment>
<feature type="compositionally biased region" description="Low complexity" evidence="1">
    <location>
        <begin position="1"/>
        <end position="10"/>
    </location>
</feature>
<protein>
    <submittedName>
        <fullName evidence="3">Uncharacterized protein</fullName>
    </submittedName>
</protein>
<keyword evidence="2" id="KW-1133">Transmembrane helix</keyword>
<evidence type="ECO:0000256" key="1">
    <source>
        <dbReference type="SAM" id="MobiDB-lite"/>
    </source>
</evidence>
<feature type="region of interest" description="Disordered" evidence="1">
    <location>
        <begin position="1"/>
        <end position="20"/>
    </location>
</feature>
<feature type="compositionally biased region" description="Pro residues" evidence="1">
    <location>
        <begin position="11"/>
        <end position="20"/>
    </location>
</feature>
<keyword evidence="2" id="KW-0472">Membrane</keyword>
<dbReference type="RefSeq" id="WP_380667062.1">
    <property type="nucleotide sequence ID" value="NZ_JBHTCJ010000004.1"/>
</dbReference>
<feature type="transmembrane region" description="Helical" evidence="2">
    <location>
        <begin position="28"/>
        <end position="49"/>
    </location>
</feature>
<keyword evidence="4" id="KW-1185">Reference proteome</keyword>
<reference evidence="4" key="1">
    <citation type="journal article" date="2019" name="Int. J. Syst. Evol. Microbiol.">
        <title>The Global Catalogue of Microorganisms (GCM) 10K type strain sequencing project: providing services to taxonomists for standard genome sequencing and annotation.</title>
        <authorList>
            <consortium name="The Broad Institute Genomics Platform"/>
            <consortium name="The Broad Institute Genome Sequencing Center for Infectious Disease"/>
            <person name="Wu L."/>
            <person name="Ma J."/>
        </authorList>
    </citation>
    <scope>NUCLEOTIDE SEQUENCE [LARGE SCALE GENOMIC DNA]</scope>
    <source>
        <strain evidence="4">WLHS5</strain>
    </source>
</reference>
<gene>
    <name evidence="3" type="ORF">ACFQRI_10365</name>
</gene>